<evidence type="ECO:0000313" key="1">
    <source>
        <dbReference type="EMBL" id="GAA2618280.1"/>
    </source>
</evidence>
<evidence type="ECO:0000313" key="2">
    <source>
        <dbReference type="Proteomes" id="UP001501447"/>
    </source>
</evidence>
<accession>A0ABN3Q698</accession>
<sequence>MARPFAASEIVDSGQALLPLLDELRFEGAIPVARRGEFYRPDIGQDRLGPGAVAGVAAVLACRIVCVIAEVVGDLAFQD</sequence>
<dbReference type="EMBL" id="BAAARJ010000010">
    <property type="protein sequence ID" value="GAA2618280.1"/>
    <property type="molecule type" value="Genomic_DNA"/>
</dbReference>
<protein>
    <submittedName>
        <fullName evidence="1">Uncharacterized protein</fullName>
    </submittedName>
</protein>
<organism evidence="1 2">
    <name type="scientific">Streptomyces axinellae</name>
    <dbReference type="NCBI Taxonomy" id="552788"/>
    <lineage>
        <taxon>Bacteria</taxon>
        <taxon>Bacillati</taxon>
        <taxon>Actinomycetota</taxon>
        <taxon>Actinomycetes</taxon>
        <taxon>Kitasatosporales</taxon>
        <taxon>Streptomycetaceae</taxon>
        <taxon>Streptomyces</taxon>
    </lineage>
</organism>
<reference evidence="2" key="1">
    <citation type="journal article" date="2019" name="Int. J. Syst. Evol. Microbiol.">
        <title>The Global Catalogue of Microorganisms (GCM) 10K type strain sequencing project: providing services to taxonomists for standard genome sequencing and annotation.</title>
        <authorList>
            <consortium name="The Broad Institute Genomics Platform"/>
            <consortium name="The Broad Institute Genome Sequencing Center for Infectious Disease"/>
            <person name="Wu L."/>
            <person name="Ma J."/>
        </authorList>
    </citation>
    <scope>NUCLEOTIDE SEQUENCE [LARGE SCALE GENOMIC DNA]</scope>
    <source>
        <strain evidence="2">JCM 16373</strain>
    </source>
</reference>
<keyword evidence="2" id="KW-1185">Reference proteome</keyword>
<proteinExistence type="predicted"/>
<dbReference type="Proteomes" id="UP001501447">
    <property type="component" value="Unassembled WGS sequence"/>
</dbReference>
<name>A0ABN3Q698_9ACTN</name>
<comment type="caution">
    <text evidence="1">The sequence shown here is derived from an EMBL/GenBank/DDBJ whole genome shotgun (WGS) entry which is preliminary data.</text>
</comment>
<gene>
    <name evidence="1" type="ORF">GCM10009863_35350</name>
</gene>